<dbReference type="EMBL" id="CM004476">
    <property type="protein sequence ID" value="OCT76260.1"/>
    <property type="molecule type" value="Genomic_DNA"/>
</dbReference>
<sequence>MCSLWAPPSWIFTDRRECKPPRMSDRDWDRGTFMEVIVILFGRRELLREIRTWVQLSIRRMSLGQDSSSSNKRCTACHFVAPKGFNYEEIGLPQPKRFYNCKTIYAVYAIICECCPKPRPPPVPGCAQAPMICTCASSKRQNNNGRVFPPLIMYPLWYQVLHWGTHSCHMGHAAFIKQQASKTVVKLKKVGAAAKSAQAPAGQAGLFSVTECSTLARTAGPLCSCPMLQPILCNDVTDVLHQRCSLLRMCTSASASQRVSMEGSLVRNPKKSKPPLLDGVQGSSPFTPPPPLRVPLTPAFSIHAVVQLTPLRILSLPFLTVLSCSRSLPLSPLCVLSLPSLSPAFSIDAAVLSPLPSLFLSLPTYKRKKSGKKRENFMRCRMHALSEALLTSGFTFMTEVLGEGALSGARFLQALATIRYVTLKGFCHGCHGEKFFFQNASVNSAAPAEFCTEIHFSKEQTDFFIFNFEI</sequence>
<accession>A0A974CPA0</accession>
<feature type="region of interest" description="Disordered" evidence="1">
    <location>
        <begin position="263"/>
        <end position="288"/>
    </location>
</feature>
<gene>
    <name evidence="2" type="ORF">XELAEV_18031455mg</name>
</gene>
<evidence type="ECO:0000256" key="1">
    <source>
        <dbReference type="SAM" id="MobiDB-lite"/>
    </source>
</evidence>
<name>A0A974CPA0_XENLA</name>
<protein>
    <submittedName>
        <fullName evidence="2">Uncharacterized protein</fullName>
    </submittedName>
</protein>
<evidence type="ECO:0000313" key="3">
    <source>
        <dbReference type="Proteomes" id="UP000694892"/>
    </source>
</evidence>
<organism evidence="2 3">
    <name type="scientific">Xenopus laevis</name>
    <name type="common">African clawed frog</name>
    <dbReference type="NCBI Taxonomy" id="8355"/>
    <lineage>
        <taxon>Eukaryota</taxon>
        <taxon>Metazoa</taxon>
        <taxon>Chordata</taxon>
        <taxon>Craniata</taxon>
        <taxon>Vertebrata</taxon>
        <taxon>Euteleostomi</taxon>
        <taxon>Amphibia</taxon>
        <taxon>Batrachia</taxon>
        <taxon>Anura</taxon>
        <taxon>Pipoidea</taxon>
        <taxon>Pipidae</taxon>
        <taxon>Xenopodinae</taxon>
        <taxon>Xenopus</taxon>
        <taxon>Xenopus</taxon>
    </lineage>
</organism>
<evidence type="ECO:0000313" key="2">
    <source>
        <dbReference type="EMBL" id="OCT76260.1"/>
    </source>
</evidence>
<dbReference type="AlphaFoldDB" id="A0A974CPA0"/>
<proteinExistence type="predicted"/>
<reference evidence="3" key="1">
    <citation type="journal article" date="2016" name="Nature">
        <title>Genome evolution in the allotetraploid frog Xenopus laevis.</title>
        <authorList>
            <person name="Session A.M."/>
            <person name="Uno Y."/>
            <person name="Kwon T."/>
            <person name="Chapman J.A."/>
            <person name="Toyoda A."/>
            <person name="Takahashi S."/>
            <person name="Fukui A."/>
            <person name="Hikosaka A."/>
            <person name="Suzuki A."/>
            <person name="Kondo M."/>
            <person name="van Heeringen S.J."/>
            <person name="Quigley I."/>
            <person name="Heinz S."/>
            <person name="Ogino H."/>
            <person name="Ochi H."/>
            <person name="Hellsten U."/>
            <person name="Lyons J.B."/>
            <person name="Simakov O."/>
            <person name="Putnam N."/>
            <person name="Stites J."/>
            <person name="Kuroki Y."/>
            <person name="Tanaka T."/>
            <person name="Michiue T."/>
            <person name="Watanabe M."/>
            <person name="Bogdanovic O."/>
            <person name="Lister R."/>
            <person name="Georgiou G."/>
            <person name="Paranjpe S.S."/>
            <person name="van Kruijsbergen I."/>
            <person name="Shu S."/>
            <person name="Carlson J."/>
            <person name="Kinoshita T."/>
            <person name="Ohta Y."/>
            <person name="Mawaribuchi S."/>
            <person name="Jenkins J."/>
            <person name="Grimwood J."/>
            <person name="Schmutz J."/>
            <person name="Mitros T."/>
            <person name="Mozaffari S.V."/>
            <person name="Suzuki Y."/>
            <person name="Haramoto Y."/>
            <person name="Yamamoto T.S."/>
            <person name="Takagi C."/>
            <person name="Heald R."/>
            <person name="Miller K."/>
            <person name="Haudenschild C."/>
            <person name="Kitzman J."/>
            <person name="Nakayama T."/>
            <person name="Izutsu Y."/>
            <person name="Robert J."/>
            <person name="Fortriede J."/>
            <person name="Burns K."/>
            <person name="Lotay V."/>
            <person name="Karimi K."/>
            <person name="Yasuoka Y."/>
            <person name="Dichmann D.S."/>
            <person name="Flajnik M.F."/>
            <person name="Houston D.W."/>
            <person name="Shendure J."/>
            <person name="DuPasquier L."/>
            <person name="Vize P.D."/>
            <person name="Zorn A.M."/>
            <person name="Ito M."/>
            <person name="Marcotte E.M."/>
            <person name="Wallingford J.B."/>
            <person name="Ito Y."/>
            <person name="Asashima M."/>
            <person name="Ueno N."/>
            <person name="Matsuda Y."/>
            <person name="Veenstra G.J."/>
            <person name="Fujiyama A."/>
            <person name="Harland R.M."/>
            <person name="Taira M."/>
            <person name="Rokhsar D.S."/>
        </authorList>
    </citation>
    <scope>NUCLEOTIDE SEQUENCE [LARGE SCALE GENOMIC DNA]</scope>
    <source>
        <strain evidence="3">J</strain>
    </source>
</reference>
<dbReference type="Proteomes" id="UP000694892">
    <property type="component" value="Chromosome 6L"/>
</dbReference>